<evidence type="ECO:0000313" key="3">
    <source>
        <dbReference type="Proteomes" id="UP000324222"/>
    </source>
</evidence>
<dbReference type="EMBL" id="VSRR010131416">
    <property type="protein sequence ID" value="MPD02436.1"/>
    <property type="molecule type" value="Genomic_DNA"/>
</dbReference>
<proteinExistence type="predicted"/>
<feature type="compositionally biased region" description="Polar residues" evidence="1">
    <location>
        <begin position="1"/>
        <end position="19"/>
    </location>
</feature>
<organism evidence="2 3">
    <name type="scientific">Portunus trituberculatus</name>
    <name type="common">Swimming crab</name>
    <name type="synonym">Neptunus trituberculatus</name>
    <dbReference type="NCBI Taxonomy" id="210409"/>
    <lineage>
        <taxon>Eukaryota</taxon>
        <taxon>Metazoa</taxon>
        <taxon>Ecdysozoa</taxon>
        <taxon>Arthropoda</taxon>
        <taxon>Crustacea</taxon>
        <taxon>Multicrustacea</taxon>
        <taxon>Malacostraca</taxon>
        <taxon>Eumalacostraca</taxon>
        <taxon>Eucarida</taxon>
        <taxon>Decapoda</taxon>
        <taxon>Pleocyemata</taxon>
        <taxon>Brachyura</taxon>
        <taxon>Eubrachyura</taxon>
        <taxon>Portunoidea</taxon>
        <taxon>Portunidae</taxon>
        <taxon>Portuninae</taxon>
        <taxon>Portunus</taxon>
    </lineage>
</organism>
<evidence type="ECO:0000256" key="1">
    <source>
        <dbReference type="SAM" id="MobiDB-lite"/>
    </source>
</evidence>
<evidence type="ECO:0000313" key="2">
    <source>
        <dbReference type="EMBL" id="MPD02436.1"/>
    </source>
</evidence>
<feature type="compositionally biased region" description="Basic and acidic residues" evidence="1">
    <location>
        <begin position="24"/>
        <end position="43"/>
    </location>
</feature>
<name>A0A5B7K6F1_PORTR</name>
<sequence length="131" mass="13981">MREVSKSSGNKTTTESNAASGAVPKKDLKHVNTDHNGRSKSPTERSSSSAMVNTAAAVSAVAAAVTTLSALSDEWDTATDIEEEEEERQPCSSPESRPAKVTFSCPLTSVLLPVTFPAHSLKLYIQHHITK</sequence>
<feature type="compositionally biased region" description="Low complexity" evidence="1">
    <location>
        <begin position="44"/>
        <end position="54"/>
    </location>
</feature>
<accession>A0A5B7K6F1</accession>
<keyword evidence="3" id="KW-1185">Reference proteome</keyword>
<feature type="region of interest" description="Disordered" evidence="1">
    <location>
        <begin position="79"/>
        <end position="99"/>
    </location>
</feature>
<reference evidence="2 3" key="1">
    <citation type="submission" date="2019-05" db="EMBL/GenBank/DDBJ databases">
        <title>Another draft genome of Portunus trituberculatus and its Hox gene families provides insights of decapod evolution.</title>
        <authorList>
            <person name="Jeong J.-H."/>
            <person name="Song I."/>
            <person name="Kim S."/>
            <person name="Choi T."/>
            <person name="Kim D."/>
            <person name="Ryu S."/>
            <person name="Kim W."/>
        </authorList>
    </citation>
    <scope>NUCLEOTIDE SEQUENCE [LARGE SCALE GENOMIC DNA]</scope>
    <source>
        <tissue evidence="2">Muscle</tissue>
    </source>
</reference>
<feature type="region of interest" description="Disordered" evidence="1">
    <location>
        <begin position="1"/>
        <end position="54"/>
    </location>
</feature>
<protein>
    <submittedName>
        <fullName evidence="2">Uncharacterized protein</fullName>
    </submittedName>
</protein>
<dbReference type="Proteomes" id="UP000324222">
    <property type="component" value="Unassembled WGS sequence"/>
</dbReference>
<gene>
    <name evidence="2" type="ORF">E2C01_098019</name>
</gene>
<comment type="caution">
    <text evidence="2">The sequence shown here is derived from an EMBL/GenBank/DDBJ whole genome shotgun (WGS) entry which is preliminary data.</text>
</comment>
<dbReference type="AlphaFoldDB" id="A0A5B7K6F1"/>
<dbReference type="OrthoDB" id="6376273at2759"/>